<protein>
    <submittedName>
        <fullName evidence="2">(Mediterranean fruit fly) hypothetical protein</fullName>
    </submittedName>
</protein>
<reference evidence="2" key="1">
    <citation type="submission" date="2020-11" db="EMBL/GenBank/DDBJ databases">
        <authorList>
            <person name="Whitehead M."/>
        </authorList>
    </citation>
    <scope>NUCLEOTIDE SEQUENCE</scope>
    <source>
        <strain evidence="2">EGII</strain>
    </source>
</reference>
<evidence type="ECO:0000313" key="3">
    <source>
        <dbReference type="Proteomes" id="UP000606786"/>
    </source>
</evidence>
<dbReference type="EMBL" id="CAJHJT010000056">
    <property type="protein sequence ID" value="CAD7014417.1"/>
    <property type="molecule type" value="Genomic_DNA"/>
</dbReference>
<proteinExistence type="predicted"/>
<evidence type="ECO:0000313" key="2">
    <source>
        <dbReference type="EMBL" id="CAD7014417.1"/>
    </source>
</evidence>
<evidence type="ECO:0000256" key="1">
    <source>
        <dbReference type="SAM" id="MobiDB-lite"/>
    </source>
</evidence>
<keyword evidence="3" id="KW-1185">Reference proteome</keyword>
<name>A0A811VGP6_CERCA</name>
<accession>A0A811VGP6</accession>
<gene>
    <name evidence="2" type="ORF">CCAP1982_LOCUS22413</name>
</gene>
<sequence>MEVIAQVGQESYFLSVSPTIKPAATKETKSQQHALPSSKYVAKGKKGKTCEGFTNGKYFLVKMMHSNTISQNGSAQTDSQWRRVQYARAERQGQ</sequence>
<feature type="region of interest" description="Disordered" evidence="1">
    <location>
        <begin position="69"/>
        <end position="94"/>
    </location>
</feature>
<organism evidence="2 3">
    <name type="scientific">Ceratitis capitata</name>
    <name type="common">Mediterranean fruit fly</name>
    <name type="synonym">Tephritis capitata</name>
    <dbReference type="NCBI Taxonomy" id="7213"/>
    <lineage>
        <taxon>Eukaryota</taxon>
        <taxon>Metazoa</taxon>
        <taxon>Ecdysozoa</taxon>
        <taxon>Arthropoda</taxon>
        <taxon>Hexapoda</taxon>
        <taxon>Insecta</taxon>
        <taxon>Pterygota</taxon>
        <taxon>Neoptera</taxon>
        <taxon>Endopterygota</taxon>
        <taxon>Diptera</taxon>
        <taxon>Brachycera</taxon>
        <taxon>Muscomorpha</taxon>
        <taxon>Tephritoidea</taxon>
        <taxon>Tephritidae</taxon>
        <taxon>Ceratitis</taxon>
        <taxon>Ceratitis</taxon>
    </lineage>
</organism>
<comment type="caution">
    <text evidence="2">The sequence shown here is derived from an EMBL/GenBank/DDBJ whole genome shotgun (WGS) entry which is preliminary data.</text>
</comment>
<dbReference type="Proteomes" id="UP000606786">
    <property type="component" value="Unassembled WGS sequence"/>
</dbReference>
<dbReference type="AlphaFoldDB" id="A0A811VGP6"/>
<feature type="compositionally biased region" description="Polar residues" evidence="1">
    <location>
        <begin position="69"/>
        <end position="79"/>
    </location>
</feature>